<evidence type="ECO:0000313" key="2">
    <source>
        <dbReference type="EMBL" id="TDY54985.1"/>
    </source>
</evidence>
<gene>
    <name evidence="2" type="ORF">C8D99_1265</name>
</gene>
<evidence type="ECO:0008006" key="4">
    <source>
        <dbReference type="Google" id="ProtNLM"/>
    </source>
</evidence>
<protein>
    <recommendedName>
        <fullName evidence="4">Ankyrin repeat protein</fullName>
    </recommendedName>
</protein>
<reference evidence="2 3" key="1">
    <citation type="submission" date="2019-03" db="EMBL/GenBank/DDBJ databases">
        <title>Genomic Encyclopedia of Type Strains, Phase IV (KMG-IV): sequencing the most valuable type-strain genomes for metagenomic binning, comparative biology and taxonomic classification.</title>
        <authorList>
            <person name="Goeker M."/>
        </authorList>
    </citation>
    <scope>NUCLEOTIDE SEQUENCE [LARGE SCALE GENOMIC DNA]</scope>
    <source>
        <strain evidence="2 3">DSM 25964</strain>
    </source>
</reference>
<proteinExistence type="predicted"/>
<evidence type="ECO:0000256" key="1">
    <source>
        <dbReference type="SAM" id="MobiDB-lite"/>
    </source>
</evidence>
<dbReference type="Gene3D" id="1.25.40.20">
    <property type="entry name" value="Ankyrin repeat-containing domain"/>
    <property type="match status" value="1"/>
</dbReference>
<sequence length="71" mass="7992">MTIDELNRKLLEATKRGDIEGMMEALKQGAEVNSRDGWGRMAMQEIVRGGRGASRPLPNKKSRLQLKELKP</sequence>
<dbReference type="Proteomes" id="UP000295066">
    <property type="component" value="Unassembled WGS sequence"/>
</dbReference>
<comment type="caution">
    <text evidence="2">The sequence shown here is derived from an EMBL/GenBank/DDBJ whole genome shotgun (WGS) entry which is preliminary data.</text>
</comment>
<dbReference type="InterPro" id="IPR036770">
    <property type="entry name" value="Ankyrin_rpt-contain_sf"/>
</dbReference>
<name>A0A4R8M122_9BACT</name>
<dbReference type="RefSeq" id="WP_133959034.1">
    <property type="nucleotide sequence ID" value="NZ_SORI01000026.1"/>
</dbReference>
<dbReference type="EMBL" id="SORI01000026">
    <property type="protein sequence ID" value="TDY54985.1"/>
    <property type="molecule type" value="Genomic_DNA"/>
</dbReference>
<dbReference type="AlphaFoldDB" id="A0A4R8M122"/>
<feature type="region of interest" description="Disordered" evidence="1">
    <location>
        <begin position="49"/>
        <end position="71"/>
    </location>
</feature>
<evidence type="ECO:0000313" key="3">
    <source>
        <dbReference type="Proteomes" id="UP000295066"/>
    </source>
</evidence>
<accession>A0A4R8M122</accession>
<keyword evidence="3" id="KW-1185">Reference proteome</keyword>
<organism evidence="2 3">
    <name type="scientific">Aminivibrio pyruvatiphilus</name>
    <dbReference type="NCBI Taxonomy" id="1005740"/>
    <lineage>
        <taxon>Bacteria</taxon>
        <taxon>Thermotogati</taxon>
        <taxon>Synergistota</taxon>
        <taxon>Synergistia</taxon>
        <taxon>Synergistales</taxon>
        <taxon>Aminobacteriaceae</taxon>
        <taxon>Aminivibrio</taxon>
    </lineage>
</organism>